<dbReference type="GO" id="GO:0016757">
    <property type="term" value="F:glycosyltransferase activity"/>
    <property type="evidence" value="ECO:0007669"/>
    <property type="project" value="UniProtKB-KW"/>
</dbReference>
<name>A0A2A9D4C1_9MICO</name>
<evidence type="ECO:0000313" key="1">
    <source>
        <dbReference type="EMBL" id="PFG20699.1"/>
    </source>
</evidence>
<dbReference type="Gene3D" id="3.40.50.2020">
    <property type="match status" value="1"/>
</dbReference>
<dbReference type="Proteomes" id="UP000224915">
    <property type="component" value="Unassembled WGS sequence"/>
</dbReference>
<gene>
    <name evidence="1" type="ORF">ATL40_2309</name>
</gene>
<protein>
    <submittedName>
        <fullName evidence="1">Putative amidophosphoribosyltransferase</fullName>
    </submittedName>
</protein>
<sequence length="273" mass="29437">MNAHAMGGVAGVPRTWGGLKPRHDPAAAPISFNVGDEDAELVLPPGNLAGVCPWCQGALAGKQARCVNCEENAGALGGTVEPIIPISLYAKPSPLRDWLTFYKDDGEAPADPLAREAIGTILERFFAENEAWISRLGADGLVIVPSTRRPPPHPLAVLASERIRPPLTVKSGLMRTTASLGHNKPNAQAFEVSRELHGRRIVLLEDVYTSGARAQSAAHALRCVDTQISALFVIGRRYNPGYSEQSNAVFARQKAMDFEWSAELRDVTRTLDA</sequence>
<dbReference type="AlphaFoldDB" id="A0A2A9D4C1"/>
<dbReference type="InterPro" id="IPR000836">
    <property type="entry name" value="PRTase_dom"/>
</dbReference>
<comment type="caution">
    <text evidence="1">The sequence shown here is derived from an EMBL/GenBank/DDBJ whole genome shotgun (WGS) entry which is preliminary data.</text>
</comment>
<reference evidence="1 2" key="1">
    <citation type="submission" date="2017-10" db="EMBL/GenBank/DDBJ databases">
        <title>Sequencing the genomes of 1000 actinobacteria strains.</title>
        <authorList>
            <person name="Klenk H.-P."/>
        </authorList>
    </citation>
    <scope>NUCLEOTIDE SEQUENCE [LARGE SCALE GENOMIC DNA]</scope>
    <source>
        <strain evidence="1 2">DSM 21801</strain>
    </source>
</reference>
<dbReference type="EMBL" id="PDJD01000001">
    <property type="protein sequence ID" value="PFG20699.1"/>
    <property type="molecule type" value="Genomic_DNA"/>
</dbReference>
<organism evidence="1 2">
    <name type="scientific">Serinibacter salmoneus</name>
    <dbReference type="NCBI Taxonomy" id="556530"/>
    <lineage>
        <taxon>Bacteria</taxon>
        <taxon>Bacillati</taxon>
        <taxon>Actinomycetota</taxon>
        <taxon>Actinomycetes</taxon>
        <taxon>Micrococcales</taxon>
        <taxon>Beutenbergiaceae</taxon>
        <taxon>Serinibacter</taxon>
    </lineage>
</organism>
<keyword evidence="1" id="KW-0328">Glycosyltransferase</keyword>
<keyword evidence="1" id="KW-0808">Transferase</keyword>
<accession>A0A2A9D4C1</accession>
<keyword evidence="2" id="KW-1185">Reference proteome</keyword>
<dbReference type="CDD" id="cd06223">
    <property type="entry name" value="PRTases_typeI"/>
    <property type="match status" value="1"/>
</dbReference>
<dbReference type="SUPFAM" id="SSF53271">
    <property type="entry name" value="PRTase-like"/>
    <property type="match status" value="1"/>
</dbReference>
<evidence type="ECO:0000313" key="2">
    <source>
        <dbReference type="Proteomes" id="UP000224915"/>
    </source>
</evidence>
<dbReference type="InterPro" id="IPR029057">
    <property type="entry name" value="PRTase-like"/>
</dbReference>
<proteinExistence type="predicted"/>